<proteinExistence type="predicted"/>
<dbReference type="SMART" id="SM01417">
    <property type="entry name" value="Solute_trans_a"/>
    <property type="match status" value="1"/>
</dbReference>
<dbReference type="Proteomes" id="UP001190700">
    <property type="component" value="Unassembled WGS sequence"/>
</dbReference>
<evidence type="ECO:0000313" key="7">
    <source>
        <dbReference type="Proteomes" id="UP001190700"/>
    </source>
</evidence>
<evidence type="ECO:0000256" key="1">
    <source>
        <dbReference type="ARBA" id="ARBA00004141"/>
    </source>
</evidence>
<keyword evidence="3 5" id="KW-1133">Transmembrane helix</keyword>
<dbReference type="GO" id="GO:0016020">
    <property type="term" value="C:membrane"/>
    <property type="evidence" value="ECO:0007669"/>
    <property type="project" value="UniProtKB-SubCell"/>
</dbReference>
<accession>A0AAE0GHP9</accession>
<evidence type="ECO:0000256" key="4">
    <source>
        <dbReference type="ARBA" id="ARBA00023136"/>
    </source>
</evidence>
<feature type="transmembrane region" description="Helical" evidence="5">
    <location>
        <begin position="164"/>
        <end position="180"/>
    </location>
</feature>
<dbReference type="PANTHER" id="PTHR23423">
    <property type="entry name" value="ORGANIC SOLUTE TRANSPORTER-RELATED"/>
    <property type="match status" value="1"/>
</dbReference>
<feature type="transmembrane region" description="Helical" evidence="5">
    <location>
        <begin position="192"/>
        <end position="209"/>
    </location>
</feature>
<keyword evidence="2 5" id="KW-0812">Transmembrane</keyword>
<protein>
    <submittedName>
        <fullName evidence="6">Uncharacterized protein</fullName>
    </submittedName>
</protein>
<name>A0AAE0GHP9_9CHLO</name>
<keyword evidence="4 5" id="KW-0472">Membrane</keyword>
<organism evidence="6 7">
    <name type="scientific">Cymbomonas tetramitiformis</name>
    <dbReference type="NCBI Taxonomy" id="36881"/>
    <lineage>
        <taxon>Eukaryota</taxon>
        <taxon>Viridiplantae</taxon>
        <taxon>Chlorophyta</taxon>
        <taxon>Pyramimonadophyceae</taxon>
        <taxon>Pyramimonadales</taxon>
        <taxon>Pyramimonadaceae</taxon>
        <taxon>Cymbomonas</taxon>
    </lineage>
</organism>
<gene>
    <name evidence="6" type="ORF">CYMTET_13913</name>
</gene>
<feature type="transmembrane region" description="Helical" evidence="5">
    <location>
        <begin position="229"/>
        <end position="249"/>
    </location>
</feature>
<feature type="transmembrane region" description="Helical" evidence="5">
    <location>
        <begin position="33"/>
        <end position="51"/>
    </location>
</feature>
<keyword evidence="7" id="KW-1185">Reference proteome</keyword>
<comment type="caution">
    <text evidence="6">The sequence shown here is derived from an EMBL/GenBank/DDBJ whole genome shotgun (WGS) entry which is preliminary data.</text>
</comment>
<feature type="transmembrane region" description="Helical" evidence="5">
    <location>
        <begin position="133"/>
        <end position="152"/>
    </location>
</feature>
<sequence>MLRYYTKIFALGNTIRAKSKTIFVLEHISRTGAIVLLPVVICSLSLATLFVPRQASTWQVIKAAYEGYCFYSFYRLLVYYVGGGEKLVNSLQGSRLQVWAPTASPCRFFLLFYKLTNTSHNNVNVTTFWRVEFLVTQFVVAAPTLAVFKIVIDDGFVHKLEMTSMLACMYGLFILMYLTHDALHHLQGHGKFWTMKIGLLGVGIMYNAVQEHTTQSYPNYSTHIMGSAYAATIASVLMVPLSFAIKHFFPIDELKRDSSCAQHCNGDSDDWDDKRGCDLISIIAAPTSLDSPQRQLITSRV</sequence>
<dbReference type="InterPro" id="IPR005178">
    <property type="entry name" value="Ostalpha/TMEM184C"/>
</dbReference>
<evidence type="ECO:0000256" key="5">
    <source>
        <dbReference type="SAM" id="Phobius"/>
    </source>
</evidence>
<dbReference type="EMBL" id="LGRX02005613">
    <property type="protein sequence ID" value="KAK3278138.1"/>
    <property type="molecule type" value="Genomic_DNA"/>
</dbReference>
<evidence type="ECO:0000256" key="2">
    <source>
        <dbReference type="ARBA" id="ARBA00022692"/>
    </source>
</evidence>
<reference evidence="6 7" key="1">
    <citation type="journal article" date="2015" name="Genome Biol. Evol.">
        <title>Comparative Genomics of a Bacterivorous Green Alga Reveals Evolutionary Causalities and Consequences of Phago-Mixotrophic Mode of Nutrition.</title>
        <authorList>
            <person name="Burns J.A."/>
            <person name="Paasch A."/>
            <person name="Narechania A."/>
            <person name="Kim E."/>
        </authorList>
    </citation>
    <scope>NUCLEOTIDE SEQUENCE [LARGE SCALE GENOMIC DNA]</scope>
    <source>
        <strain evidence="6 7">PLY_AMNH</strain>
    </source>
</reference>
<dbReference type="AlphaFoldDB" id="A0AAE0GHP9"/>
<comment type="subcellular location">
    <subcellularLocation>
        <location evidence="1">Membrane</location>
        <topology evidence="1">Multi-pass membrane protein</topology>
    </subcellularLocation>
</comment>
<evidence type="ECO:0000313" key="6">
    <source>
        <dbReference type="EMBL" id="KAK3278138.1"/>
    </source>
</evidence>
<evidence type="ECO:0000256" key="3">
    <source>
        <dbReference type="ARBA" id="ARBA00022989"/>
    </source>
</evidence>
<dbReference type="Pfam" id="PF03619">
    <property type="entry name" value="Solute_trans_a"/>
    <property type="match status" value="1"/>
</dbReference>